<keyword evidence="9" id="KW-1185">Reference proteome</keyword>
<keyword evidence="7" id="KW-0966">Cell projection</keyword>
<evidence type="ECO:0000256" key="2">
    <source>
        <dbReference type="ARBA" id="ARBA00004430"/>
    </source>
</evidence>
<evidence type="ECO:0000256" key="4">
    <source>
        <dbReference type="ARBA" id="ARBA00022174"/>
    </source>
</evidence>
<comment type="function">
    <text evidence="1">Cilium- and flagellum-specific protein that plays a role in axonemal structure organization and motility. May play a role in outer and inner dynein arm assembly.</text>
</comment>
<sequence>MATGMTNNSNSMSRLIAFLQSKAVLIDLGCQTSVSSNVEGGKEISVKIETVPCSILSTDIFDRIYERGIVLQDGTIRKCFEEYINDIVVADELRNMLLIKESDNYDLYSEKERAEFLFKIFQHICLGGSLNQYEDSINPYILTAKTLYKDVVCVRKTGIPKKITIMSKVFKVTAFIEDIPFFPTQKQHEQDFMYAVLNPLLKEITILHHVW</sequence>
<dbReference type="PANTHER" id="PTHR31078:SF1">
    <property type="entry name" value="CILIA- AND FLAGELLA-ASSOCIATED PROTEIN 300"/>
    <property type="match status" value="1"/>
</dbReference>
<keyword evidence="8" id="KW-0969">Cilium</keyword>
<comment type="caution">
    <text evidence="8">The sequence shown here is derived from an EMBL/GenBank/DDBJ whole genome shotgun (WGS) entry which is preliminary data.</text>
</comment>
<dbReference type="Proteomes" id="UP001054837">
    <property type="component" value="Unassembled WGS sequence"/>
</dbReference>
<dbReference type="AlphaFoldDB" id="A0AAV4WG36"/>
<accession>A0AAV4WG36</accession>
<reference evidence="8 9" key="1">
    <citation type="submission" date="2021-06" db="EMBL/GenBank/DDBJ databases">
        <title>Caerostris darwini draft genome.</title>
        <authorList>
            <person name="Kono N."/>
            <person name="Arakawa K."/>
        </authorList>
    </citation>
    <scope>NUCLEOTIDE SEQUENCE [LARGE SCALE GENOMIC DNA]</scope>
</reference>
<dbReference type="EMBL" id="BPLQ01014549">
    <property type="protein sequence ID" value="GIY80779.1"/>
    <property type="molecule type" value="Genomic_DNA"/>
</dbReference>
<dbReference type="PANTHER" id="PTHR31078">
    <property type="entry name" value="CILIA- AND FLAGELLA-ASSOCIATED PROTEIN 300"/>
    <property type="match status" value="1"/>
</dbReference>
<keyword evidence="8" id="KW-0282">Flagellum</keyword>
<comment type="subcellular location">
    <subcellularLocation>
        <location evidence="2">Cytoplasm</location>
        <location evidence="2">Cytoskeleton</location>
        <location evidence="2">Cilium axoneme</location>
    </subcellularLocation>
</comment>
<dbReference type="GO" id="GO:0005930">
    <property type="term" value="C:axoneme"/>
    <property type="evidence" value="ECO:0007669"/>
    <property type="project" value="UniProtKB-SubCell"/>
</dbReference>
<name>A0AAV4WG36_9ARAC</name>
<keyword evidence="6" id="KW-0206">Cytoskeleton</keyword>
<evidence type="ECO:0000256" key="3">
    <source>
        <dbReference type="ARBA" id="ARBA00009205"/>
    </source>
</evidence>
<organism evidence="8 9">
    <name type="scientific">Caerostris darwini</name>
    <dbReference type="NCBI Taxonomy" id="1538125"/>
    <lineage>
        <taxon>Eukaryota</taxon>
        <taxon>Metazoa</taxon>
        <taxon>Ecdysozoa</taxon>
        <taxon>Arthropoda</taxon>
        <taxon>Chelicerata</taxon>
        <taxon>Arachnida</taxon>
        <taxon>Araneae</taxon>
        <taxon>Araneomorphae</taxon>
        <taxon>Entelegynae</taxon>
        <taxon>Araneoidea</taxon>
        <taxon>Araneidae</taxon>
        <taxon>Caerostris</taxon>
    </lineage>
</organism>
<dbReference type="Pfam" id="PF14926">
    <property type="entry name" value="CFAP300"/>
    <property type="match status" value="1"/>
</dbReference>
<evidence type="ECO:0000313" key="9">
    <source>
        <dbReference type="Proteomes" id="UP001054837"/>
    </source>
</evidence>
<dbReference type="InterPro" id="IPR029416">
    <property type="entry name" value="CFAP300"/>
</dbReference>
<evidence type="ECO:0000256" key="6">
    <source>
        <dbReference type="ARBA" id="ARBA00023212"/>
    </source>
</evidence>
<gene>
    <name evidence="8" type="primary">CFAP300</name>
    <name evidence="8" type="ORF">CDAR_368491</name>
</gene>
<evidence type="ECO:0000256" key="1">
    <source>
        <dbReference type="ARBA" id="ARBA00002404"/>
    </source>
</evidence>
<evidence type="ECO:0000256" key="5">
    <source>
        <dbReference type="ARBA" id="ARBA00022490"/>
    </source>
</evidence>
<comment type="similarity">
    <text evidence="3">Belongs to the CFAP300 family.</text>
</comment>
<keyword evidence="5" id="KW-0963">Cytoplasm</keyword>
<protein>
    <recommendedName>
        <fullName evidence="4">Cilia- and flagella-associated protein 300</fullName>
    </recommendedName>
</protein>
<proteinExistence type="inferred from homology"/>
<evidence type="ECO:0000256" key="7">
    <source>
        <dbReference type="ARBA" id="ARBA00023273"/>
    </source>
</evidence>
<evidence type="ECO:0000313" key="8">
    <source>
        <dbReference type="EMBL" id="GIY80779.1"/>
    </source>
</evidence>